<dbReference type="PROSITE" id="PS50297">
    <property type="entry name" value="ANK_REP_REGION"/>
    <property type="match status" value="1"/>
</dbReference>
<dbReference type="Gene3D" id="1.25.40.20">
    <property type="entry name" value="Ankyrin repeat-containing domain"/>
    <property type="match status" value="1"/>
</dbReference>
<evidence type="ECO:0000256" key="1">
    <source>
        <dbReference type="PROSITE-ProRule" id="PRU00023"/>
    </source>
</evidence>
<organism evidence="2 3">
    <name type="scientific">Paractinoplanes globisporus</name>
    <dbReference type="NCBI Taxonomy" id="113565"/>
    <lineage>
        <taxon>Bacteria</taxon>
        <taxon>Bacillati</taxon>
        <taxon>Actinomycetota</taxon>
        <taxon>Actinomycetes</taxon>
        <taxon>Micromonosporales</taxon>
        <taxon>Micromonosporaceae</taxon>
        <taxon>Paractinoplanes</taxon>
    </lineage>
</organism>
<name>A0ABW6WWW2_9ACTN</name>
<evidence type="ECO:0000313" key="3">
    <source>
        <dbReference type="Proteomes" id="UP001602245"/>
    </source>
</evidence>
<dbReference type="PROSITE" id="PS50088">
    <property type="entry name" value="ANK_REPEAT"/>
    <property type="match status" value="1"/>
</dbReference>
<evidence type="ECO:0000313" key="2">
    <source>
        <dbReference type="EMBL" id="MFF5296716.1"/>
    </source>
</evidence>
<keyword evidence="1" id="KW-0040">ANK repeat</keyword>
<proteinExistence type="predicted"/>
<dbReference type="InterPro" id="IPR002110">
    <property type="entry name" value="Ankyrin_rpt"/>
</dbReference>
<sequence>MAAAALLAAAGAEPSVLDPDDALIAACMRGDRPAVDRLVTAGQIPAVKTVEPMIEAAILDRPDAVRLLAGHGFPVNDPRGSPLHVAALLGNLPLARLLVELGADLTAEAVDEGTQGGFAPPDRTPMGWAVYNNQEETADYLRGLTKRPRPPERATIAPWGLGVAPRQIPWAAGDSNPEPKD</sequence>
<gene>
    <name evidence="2" type="ORF">ACFY35_45390</name>
</gene>
<dbReference type="EMBL" id="JBIAZU010000009">
    <property type="protein sequence ID" value="MFF5296716.1"/>
    <property type="molecule type" value="Genomic_DNA"/>
</dbReference>
<accession>A0ABW6WWW2</accession>
<dbReference type="RefSeq" id="WP_342663711.1">
    <property type="nucleotide sequence ID" value="NZ_JBIAZU010000009.1"/>
</dbReference>
<dbReference type="Pfam" id="PF12796">
    <property type="entry name" value="Ank_2"/>
    <property type="match status" value="1"/>
</dbReference>
<comment type="caution">
    <text evidence="2">The sequence shown here is derived from an EMBL/GenBank/DDBJ whole genome shotgun (WGS) entry which is preliminary data.</text>
</comment>
<keyword evidence="3" id="KW-1185">Reference proteome</keyword>
<dbReference type="SUPFAM" id="SSF48403">
    <property type="entry name" value="Ankyrin repeat"/>
    <property type="match status" value="1"/>
</dbReference>
<feature type="repeat" description="ANK" evidence="1">
    <location>
        <begin position="78"/>
        <end position="110"/>
    </location>
</feature>
<dbReference type="Proteomes" id="UP001602245">
    <property type="component" value="Unassembled WGS sequence"/>
</dbReference>
<dbReference type="InterPro" id="IPR036770">
    <property type="entry name" value="Ankyrin_rpt-contain_sf"/>
</dbReference>
<protein>
    <submittedName>
        <fullName evidence="2">Ankyrin repeat domain-containing protein</fullName>
    </submittedName>
</protein>
<reference evidence="2 3" key="1">
    <citation type="submission" date="2024-10" db="EMBL/GenBank/DDBJ databases">
        <title>The Natural Products Discovery Center: Release of the First 8490 Sequenced Strains for Exploring Actinobacteria Biosynthetic Diversity.</title>
        <authorList>
            <person name="Kalkreuter E."/>
            <person name="Kautsar S.A."/>
            <person name="Yang D."/>
            <person name="Bader C.D."/>
            <person name="Teijaro C.N."/>
            <person name="Fluegel L."/>
            <person name="Davis C.M."/>
            <person name="Simpson J.R."/>
            <person name="Lauterbach L."/>
            <person name="Steele A.D."/>
            <person name="Gui C."/>
            <person name="Meng S."/>
            <person name="Li G."/>
            <person name="Viehrig K."/>
            <person name="Ye F."/>
            <person name="Su P."/>
            <person name="Kiefer A.F."/>
            <person name="Nichols A."/>
            <person name="Cepeda A.J."/>
            <person name="Yan W."/>
            <person name="Fan B."/>
            <person name="Jiang Y."/>
            <person name="Adhikari A."/>
            <person name="Zheng C.-J."/>
            <person name="Schuster L."/>
            <person name="Cowan T.M."/>
            <person name="Smanski M.J."/>
            <person name="Chevrette M.G."/>
            <person name="De Carvalho L.P.S."/>
            <person name="Shen B."/>
        </authorList>
    </citation>
    <scope>NUCLEOTIDE SEQUENCE [LARGE SCALE GENOMIC DNA]</scope>
    <source>
        <strain evidence="2 3">NPDC000087</strain>
    </source>
</reference>